<feature type="region of interest" description="Disordered" evidence="1">
    <location>
        <begin position="101"/>
        <end position="125"/>
    </location>
</feature>
<name>A0AAN6ZHD3_9PEZI</name>
<dbReference type="AlphaFoldDB" id="A0AAN6ZHD3"/>
<feature type="signal peptide" evidence="2">
    <location>
        <begin position="1"/>
        <end position="20"/>
    </location>
</feature>
<accession>A0AAN6ZHD3</accession>
<dbReference type="Proteomes" id="UP001304895">
    <property type="component" value="Unassembled WGS sequence"/>
</dbReference>
<reference evidence="3" key="1">
    <citation type="journal article" date="2023" name="Mol. Phylogenet. Evol.">
        <title>Genome-scale phylogeny and comparative genomics of the fungal order Sordariales.</title>
        <authorList>
            <person name="Hensen N."/>
            <person name="Bonometti L."/>
            <person name="Westerberg I."/>
            <person name="Brannstrom I.O."/>
            <person name="Guillou S."/>
            <person name="Cros-Aarteil S."/>
            <person name="Calhoun S."/>
            <person name="Haridas S."/>
            <person name="Kuo A."/>
            <person name="Mondo S."/>
            <person name="Pangilinan J."/>
            <person name="Riley R."/>
            <person name="LaButti K."/>
            <person name="Andreopoulos B."/>
            <person name="Lipzen A."/>
            <person name="Chen C."/>
            <person name="Yan M."/>
            <person name="Daum C."/>
            <person name="Ng V."/>
            <person name="Clum A."/>
            <person name="Steindorff A."/>
            <person name="Ohm R.A."/>
            <person name="Martin F."/>
            <person name="Silar P."/>
            <person name="Natvig D.O."/>
            <person name="Lalanne C."/>
            <person name="Gautier V."/>
            <person name="Ament-Velasquez S.L."/>
            <person name="Kruys A."/>
            <person name="Hutchinson M.I."/>
            <person name="Powell A.J."/>
            <person name="Barry K."/>
            <person name="Miller A.N."/>
            <person name="Grigoriev I.V."/>
            <person name="Debuchy R."/>
            <person name="Gladieux P."/>
            <person name="Hiltunen Thoren M."/>
            <person name="Johannesson H."/>
        </authorList>
    </citation>
    <scope>NUCLEOTIDE SEQUENCE</scope>
    <source>
        <strain evidence="3">CBS 123565</strain>
    </source>
</reference>
<gene>
    <name evidence="3" type="ORF">BT67DRAFT_437815</name>
</gene>
<comment type="caution">
    <text evidence="3">The sequence shown here is derived from an EMBL/GenBank/DDBJ whole genome shotgun (WGS) entry which is preliminary data.</text>
</comment>
<organism evidence="3 4">
    <name type="scientific">Trichocladium antarcticum</name>
    <dbReference type="NCBI Taxonomy" id="1450529"/>
    <lineage>
        <taxon>Eukaryota</taxon>
        <taxon>Fungi</taxon>
        <taxon>Dikarya</taxon>
        <taxon>Ascomycota</taxon>
        <taxon>Pezizomycotina</taxon>
        <taxon>Sordariomycetes</taxon>
        <taxon>Sordariomycetidae</taxon>
        <taxon>Sordariales</taxon>
        <taxon>Chaetomiaceae</taxon>
        <taxon>Trichocladium</taxon>
    </lineage>
</organism>
<protein>
    <submittedName>
        <fullName evidence="3">Uncharacterized protein</fullName>
    </submittedName>
</protein>
<feature type="compositionally biased region" description="Polar residues" evidence="1">
    <location>
        <begin position="107"/>
        <end position="125"/>
    </location>
</feature>
<keyword evidence="2" id="KW-0732">Signal</keyword>
<evidence type="ECO:0000313" key="4">
    <source>
        <dbReference type="Proteomes" id="UP001304895"/>
    </source>
</evidence>
<keyword evidence="4" id="KW-1185">Reference proteome</keyword>
<proteinExistence type="predicted"/>
<reference evidence="3" key="2">
    <citation type="submission" date="2023-05" db="EMBL/GenBank/DDBJ databases">
        <authorList>
            <consortium name="Lawrence Berkeley National Laboratory"/>
            <person name="Steindorff A."/>
            <person name="Hensen N."/>
            <person name="Bonometti L."/>
            <person name="Westerberg I."/>
            <person name="Brannstrom I.O."/>
            <person name="Guillou S."/>
            <person name="Cros-Aarteil S."/>
            <person name="Calhoun S."/>
            <person name="Haridas S."/>
            <person name="Kuo A."/>
            <person name="Mondo S."/>
            <person name="Pangilinan J."/>
            <person name="Riley R."/>
            <person name="Labutti K."/>
            <person name="Andreopoulos B."/>
            <person name="Lipzen A."/>
            <person name="Chen C."/>
            <person name="Yanf M."/>
            <person name="Daum C."/>
            <person name="Ng V."/>
            <person name="Clum A."/>
            <person name="Ohm R."/>
            <person name="Martin F."/>
            <person name="Silar P."/>
            <person name="Natvig D."/>
            <person name="Lalanne C."/>
            <person name="Gautier V."/>
            <person name="Ament-Velasquez S.L."/>
            <person name="Kruys A."/>
            <person name="Hutchinson M.I."/>
            <person name="Powell A.J."/>
            <person name="Barry K."/>
            <person name="Miller A.N."/>
            <person name="Grigoriev I.V."/>
            <person name="Debuchy R."/>
            <person name="Gladieux P."/>
            <person name="Thoren M.H."/>
            <person name="Johannesson H."/>
        </authorList>
    </citation>
    <scope>NUCLEOTIDE SEQUENCE</scope>
    <source>
        <strain evidence="3">CBS 123565</strain>
    </source>
</reference>
<sequence length="125" mass="12934">MDFTTKPLTLLWMLWVAADSLSFCGLRLGPSPPATGHLHPPRVSSAALSFATLIQLLGYPLAILHCSDSVSAAMSNSSLQVPAMSCLQASCPPRAHEMTLSALAPSGASNKPTATSTTPGRSSQA</sequence>
<evidence type="ECO:0000256" key="2">
    <source>
        <dbReference type="SAM" id="SignalP"/>
    </source>
</evidence>
<dbReference type="EMBL" id="MU853401">
    <property type="protein sequence ID" value="KAK4138487.1"/>
    <property type="molecule type" value="Genomic_DNA"/>
</dbReference>
<evidence type="ECO:0000313" key="3">
    <source>
        <dbReference type="EMBL" id="KAK4138487.1"/>
    </source>
</evidence>
<evidence type="ECO:0000256" key="1">
    <source>
        <dbReference type="SAM" id="MobiDB-lite"/>
    </source>
</evidence>
<feature type="chain" id="PRO_5042826105" evidence="2">
    <location>
        <begin position="21"/>
        <end position="125"/>
    </location>
</feature>